<reference evidence="2" key="1">
    <citation type="submission" date="2025-08" db="UniProtKB">
        <authorList>
            <consortium name="RefSeq"/>
        </authorList>
    </citation>
    <scope>IDENTIFICATION</scope>
</reference>
<sequence length="81" mass="9499">MIVVWLIVGALLFKNPVELLFIEPCNNGGSCVYEKWRNTTHWNLICMEWMELKSGEEDSCPKPWKCCHTTQYEKMIPYSKG</sequence>
<dbReference type="RefSeq" id="XP_016969682.1">
    <property type="nucleotide sequence ID" value="XM_017114193.1"/>
</dbReference>
<dbReference type="OrthoDB" id="7813358at2759"/>
<keyword evidence="1" id="KW-0732">Signal</keyword>
<proteinExistence type="predicted"/>
<organism evidence="2">
    <name type="scientific">Drosophila rhopaloa</name>
    <name type="common">Fruit fly</name>
    <dbReference type="NCBI Taxonomy" id="1041015"/>
    <lineage>
        <taxon>Eukaryota</taxon>
        <taxon>Metazoa</taxon>
        <taxon>Ecdysozoa</taxon>
        <taxon>Arthropoda</taxon>
        <taxon>Hexapoda</taxon>
        <taxon>Insecta</taxon>
        <taxon>Pterygota</taxon>
        <taxon>Neoptera</taxon>
        <taxon>Endopterygota</taxon>
        <taxon>Diptera</taxon>
        <taxon>Brachycera</taxon>
        <taxon>Muscomorpha</taxon>
        <taxon>Ephydroidea</taxon>
        <taxon>Drosophilidae</taxon>
        <taxon>Drosophila</taxon>
        <taxon>Sophophora</taxon>
    </lineage>
</organism>
<evidence type="ECO:0000256" key="1">
    <source>
        <dbReference type="SAM" id="SignalP"/>
    </source>
</evidence>
<feature type="chain" id="PRO_5028162036" evidence="1">
    <location>
        <begin position="20"/>
        <end position="81"/>
    </location>
</feature>
<name>A0A6P4DW89_DRORH</name>
<accession>A0A6P4DW89</accession>
<protein>
    <submittedName>
        <fullName evidence="2">Uncharacterized protein LOC108037589</fullName>
    </submittedName>
</protein>
<feature type="signal peptide" evidence="1">
    <location>
        <begin position="1"/>
        <end position="19"/>
    </location>
</feature>
<gene>
    <name evidence="2" type="primary">LOC108037589</name>
</gene>
<dbReference type="AlphaFoldDB" id="A0A6P4DW89"/>
<evidence type="ECO:0000313" key="2">
    <source>
        <dbReference type="RefSeq" id="XP_016969682.1"/>
    </source>
</evidence>